<evidence type="ECO:0000313" key="1">
    <source>
        <dbReference type="EMBL" id="JAN41813.1"/>
    </source>
</evidence>
<organism evidence="1">
    <name type="scientific">Daphnia magna</name>
    <dbReference type="NCBI Taxonomy" id="35525"/>
    <lineage>
        <taxon>Eukaryota</taxon>
        <taxon>Metazoa</taxon>
        <taxon>Ecdysozoa</taxon>
        <taxon>Arthropoda</taxon>
        <taxon>Crustacea</taxon>
        <taxon>Branchiopoda</taxon>
        <taxon>Diplostraca</taxon>
        <taxon>Cladocera</taxon>
        <taxon>Anomopoda</taxon>
        <taxon>Daphniidae</taxon>
        <taxon>Daphnia</taxon>
    </lineage>
</organism>
<dbReference type="EMBL" id="GDIQ01052924">
    <property type="protein sequence ID" value="JAN41813.1"/>
    <property type="molecule type" value="Transcribed_RNA"/>
</dbReference>
<dbReference type="AlphaFoldDB" id="A0A0N8E7Z3"/>
<accession>A0A0N8E7Z3</accession>
<name>A0A0N8E7Z3_9CRUS</name>
<protein>
    <submittedName>
        <fullName evidence="1">Uncharacterized protein</fullName>
    </submittedName>
</protein>
<sequence length="291" mass="31954">MKIALFVLSCLIAVSRQQNGLWSMPQYHQQTPFQYHYSSPATQNLRQWANVYAGSYPYYPTQYSQPQYVKYFPFLAKQNPGVVLLKSFPQSLQRRDDENDEPLVRHNNEEESIEARIANPKGVAPEGRLFDNALLSNLLFGSVATSTKYSIATTTIISTSVISCIPSASFSSTTDCRRRRDVSVMRELLNEHEVLSPSTVERVEPSAVLQLESLSGVNTAKAAQDSVTIVSSLDDGNSSRASGARFIGLNALLTLTTTSTLTTATISVTESRKTVTLGTSLLCLPSGIKLC</sequence>
<dbReference type="OrthoDB" id="6365645at2759"/>
<reference evidence="1" key="1">
    <citation type="submission" date="2015-10" db="EMBL/GenBank/DDBJ databases">
        <title>EvidentialGene: Evidence-directed Construction of Complete mRNA Transcriptomes without Genomes.</title>
        <authorList>
            <person name="Gilbert D.G."/>
        </authorList>
    </citation>
    <scope>NUCLEOTIDE SEQUENCE</scope>
</reference>
<proteinExistence type="predicted"/>